<dbReference type="PANTHER" id="PTHR11226:SF0">
    <property type="entry name" value="UDP-GLUCOSE:GLYCOPROTEIN GLUCOSYLTRANSFERASE"/>
    <property type="match status" value="1"/>
</dbReference>
<evidence type="ECO:0000259" key="4">
    <source>
        <dbReference type="Pfam" id="PF18404"/>
    </source>
</evidence>
<dbReference type="Proteomes" id="UP000247409">
    <property type="component" value="Unassembled WGS sequence"/>
</dbReference>
<keyword evidence="5" id="KW-0808">Transferase</keyword>
<dbReference type="GO" id="GO:0051082">
    <property type="term" value="F:unfolded protein binding"/>
    <property type="evidence" value="ECO:0007669"/>
    <property type="project" value="TreeGrafter"/>
</dbReference>
<dbReference type="InterPro" id="IPR029044">
    <property type="entry name" value="Nucleotide-diphossugar_trans"/>
</dbReference>
<feature type="region of interest" description="Disordered" evidence="2">
    <location>
        <begin position="1564"/>
        <end position="1586"/>
    </location>
</feature>
<dbReference type="STRING" id="448386.A0A2V3IIB2"/>
<dbReference type="GO" id="GO:0018279">
    <property type="term" value="P:protein N-linked glycosylation via asparagine"/>
    <property type="evidence" value="ECO:0007669"/>
    <property type="project" value="TreeGrafter"/>
</dbReference>
<dbReference type="GO" id="GO:0036503">
    <property type="term" value="P:ERAD pathway"/>
    <property type="evidence" value="ECO:0007669"/>
    <property type="project" value="TreeGrafter"/>
</dbReference>
<dbReference type="PANTHER" id="PTHR11226">
    <property type="entry name" value="UDP-GLUCOSE GLYCOPROTEIN:GLUCOSYLTRANSFERASE"/>
    <property type="match status" value="1"/>
</dbReference>
<name>A0A2V3IIB2_9FLOR</name>
<feature type="chain" id="PRO_5015896414" evidence="3">
    <location>
        <begin position="24"/>
        <end position="1586"/>
    </location>
</feature>
<feature type="compositionally biased region" description="Basic and acidic residues" evidence="2">
    <location>
        <begin position="1224"/>
        <end position="1240"/>
    </location>
</feature>
<feature type="region of interest" description="Disordered" evidence="2">
    <location>
        <begin position="1224"/>
        <end position="1243"/>
    </location>
</feature>
<keyword evidence="3" id="KW-0732">Signal</keyword>
<evidence type="ECO:0000313" key="5">
    <source>
        <dbReference type="EMBL" id="PXF41826.1"/>
    </source>
</evidence>
<dbReference type="EMBL" id="NBIV01000192">
    <property type="protein sequence ID" value="PXF41826.1"/>
    <property type="molecule type" value="Genomic_DNA"/>
</dbReference>
<dbReference type="GO" id="GO:0005783">
    <property type="term" value="C:endoplasmic reticulum"/>
    <property type="evidence" value="ECO:0007669"/>
    <property type="project" value="TreeGrafter"/>
</dbReference>
<gene>
    <name evidence="5" type="ORF">BWQ96_08445</name>
</gene>
<comment type="caution">
    <text evidence="5">The sequence shown here is derived from an EMBL/GenBank/DDBJ whole genome shotgun (WGS) entry which is preliminary data.</text>
</comment>
<feature type="signal peptide" evidence="3">
    <location>
        <begin position="1"/>
        <end position="23"/>
    </location>
</feature>
<dbReference type="GO" id="GO:0003980">
    <property type="term" value="F:UDP-glucose:glycoprotein glucosyltransferase activity"/>
    <property type="evidence" value="ECO:0007669"/>
    <property type="project" value="InterPro"/>
</dbReference>
<proteinExistence type="predicted"/>
<dbReference type="Pfam" id="PF06427">
    <property type="entry name" value="UDP-g_GGTase"/>
    <property type="match status" value="1"/>
</dbReference>
<accession>A0A2V3IIB2</accession>
<feature type="compositionally biased region" description="Basic and acidic residues" evidence="2">
    <location>
        <begin position="1572"/>
        <end position="1586"/>
    </location>
</feature>
<dbReference type="CDD" id="cd06432">
    <property type="entry name" value="GT8_HUGT1_C_like"/>
    <property type="match status" value="1"/>
</dbReference>
<dbReference type="Pfam" id="PF18404">
    <property type="entry name" value="Glyco_transf_24"/>
    <property type="match status" value="1"/>
</dbReference>
<dbReference type="InterPro" id="IPR009448">
    <property type="entry name" value="UDP-g_GGtrans"/>
</dbReference>
<evidence type="ECO:0000256" key="3">
    <source>
        <dbReference type="SAM" id="SignalP"/>
    </source>
</evidence>
<evidence type="ECO:0000256" key="2">
    <source>
        <dbReference type="SAM" id="MobiDB-lite"/>
    </source>
</evidence>
<sequence>MGATRRLLLPLALLLTLLIGAGARSLHVALHAAWRRTAVSAEALAWLSAQRSSSSSTPLFLSRLCAQIDADPSPSTSVQSEHDRVIAAVSPLLANQSLITHTFNWLLHSAQLSPLVALHFSTAQLVLSRFNASVSDTPPVFALRADAQLRSAQLITSVDHIHASCPSCPSISADTSLSFLRPLTREVILSTSSSRSSPFIFIFADVSTAQFCRWYTALTAPIQARSHRIVLRFWRPPQQQPTRSFNPSLQSFGVHVTLKSTEYKVVDDRVFDTKLFPECGYTDAACASTHPSNRSVAWLHRPDNVTFTPLQALQFITRHNAPQQPQNLTDVLTSLSSFVEDMPSVTRSQPFLSTDDYVNTTLEKQLARSVYRVRESIGERQYLFINSRPFHLSSLTRATEKLFRCLSSVSIASAHLPQLFADHVASDRVYASLHATPVRKSASLRVHLPLQHLVHRSLVPLNDLFSDSRYKKWDPLQLNSSEDIENFVAAVDKQRKKASSSDDESSSATTPSASQQYSNIVKVRAHHLSLQLIVDPGDVQQFAYLSIPQSVIQANLPIQVSVLLVPNGKTSSLIAAAFHYLLKLKGRKTAVRFLTMILEILEYLGAFSPVPLSPQLVDMAFSRVAAKEGSPYSSAAQVLEREADINVKLEEALRFAQDMNLFGGDSTSQEVSNEEDDQVNSLNDEDKRKRKMSMLCVLNGVVVKDAVSDVIPLAIAEQERIANLLKNHQVMDALLKANTTFDRWVAADPDLIVVQRLGKKMKTRERASTVTTSEDVLPPMTAAALFDLRTHLEEIRYIAPLSLTEPDTPVEHTTTVWLAGIDQVSDEFKTVEKILREVAQSDVAEKIRTRFAVLDPTSVINQEVLGCTTSISCLDEAVVVVNGKRLPASLFASVDDVVVELSSYFDGVDRSDLRNDDMRLVHRLHVNEISSACEVSEGETESEVTFSTVRDVVLEHAHSSMLYPEALGDGLLVSKPLSVLAVVDPTSPDAYVLTSLLEQLEKAFDSDKLALGLVVLPKSRTLRKKLELPKTYRRFVLQSVAAFQEESGNRLPPRASFFGLPQDRVLTVSVEAPRAWFVSSYATNYDMDNVVLETLPEGSTELHSEYELSNLIVEGSCIDEDESPPQGLKLYLENENGVSVDTIVMANLGYFQLKVPGPGLWNLRLADGRSSELYSLVGMEMYKELTKTVYRADEAGQVGIVIESFDGGGGILLRVARKGGTEGKSLLKSENEGSEKDKMSTRSAGGMLGKVKSGIANIYDRWMQQSVADMGNGDGSVRAKDNRIHVFSVASGHLYERFLKIMMTSATKHASRAVKFWLLENYLSPSFKKVLPLFAKEHGAEVGMVTYKWPGWLRAQTEKQRIIWAYKILFLDVLFPLDVERIIFVDSDQVLRGDLAELMDIDLRGAPYGYVPFCDSRKEVEGYRFWKSGFWKDTLRGAKYRISALYVVDLKRFRESAAGDTLRFIYQSLSADPNSLSNLDQDLPNYASSAASMGGRVRMFDLPQEWLWCESWCDDESKQEAKAIDLCNNPMTKEPKLQSAKRIISEWVGYDEAASALTEKLYGELSGGGGARDGEESIRREEKEEL</sequence>
<feature type="region of interest" description="Disordered" evidence="2">
    <location>
        <begin position="664"/>
        <end position="685"/>
    </location>
</feature>
<feature type="domain" description="Glucosyltransferase 24 catalytic" evidence="4">
    <location>
        <begin position="1284"/>
        <end position="1556"/>
    </location>
</feature>
<reference evidence="5 6" key="1">
    <citation type="journal article" date="2018" name="Mol. Biol. Evol.">
        <title>Analysis of the draft genome of the red seaweed Gracilariopsis chorda provides insights into genome size evolution in Rhodophyta.</title>
        <authorList>
            <person name="Lee J."/>
            <person name="Yang E.C."/>
            <person name="Graf L."/>
            <person name="Yang J.H."/>
            <person name="Qiu H."/>
            <person name="Zel Zion U."/>
            <person name="Chan C.X."/>
            <person name="Stephens T.G."/>
            <person name="Weber A.P.M."/>
            <person name="Boo G.H."/>
            <person name="Boo S.M."/>
            <person name="Kim K.M."/>
            <person name="Shin Y."/>
            <person name="Jung M."/>
            <person name="Lee S.J."/>
            <person name="Yim H.S."/>
            <person name="Lee J.H."/>
            <person name="Bhattacharya D."/>
            <person name="Yoon H.S."/>
        </authorList>
    </citation>
    <scope>NUCLEOTIDE SEQUENCE [LARGE SCALE GENOMIC DNA]</scope>
    <source>
        <strain evidence="5 6">SKKU-2015</strain>
        <tissue evidence="5">Whole body</tissue>
    </source>
</reference>
<keyword evidence="6" id="KW-1185">Reference proteome</keyword>
<evidence type="ECO:0000313" key="6">
    <source>
        <dbReference type="Proteomes" id="UP000247409"/>
    </source>
</evidence>
<protein>
    <submittedName>
        <fullName evidence="5">UDP-glucose:glycoprotein glucosyltransferase</fullName>
    </submittedName>
</protein>
<dbReference type="Gene3D" id="3.90.550.10">
    <property type="entry name" value="Spore Coat Polysaccharide Biosynthesis Protein SpsA, Chain A"/>
    <property type="match status" value="1"/>
</dbReference>
<dbReference type="OrthoDB" id="27683at2759"/>
<evidence type="ECO:0000256" key="1">
    <source>
        <dbReference type="ARBA" id="ARBA00001913"/>
    </source>
</evidence>
<organism evidence="5 6">
    <name type="scientific">Gracilariopsis chorda</name>
    <dbReference type="NCBI Taxonomy" id="448386"/>
    <lineage>
        <taxon>Eukaryota</taxon>
        <taxon>Rhodophyta</taxon>
        <taxon>Florideophyceae</taxon>
        <taxon>Rhodymeniophycidae</taxon>
        <taxon>Gracilariales</taxon>
        <taxon>Gracilariaceae</taxon>
        <taxon>Gracilariopsis</taxon>
    </lineage>
</organism>
<dbReference type="InterPro" id="IPR040497">
    <property type="entry name" value="Glyco_transf_24"/>
</dbReference>
<dbReference type="SUPFAM" id="SSF53448">
    <property type="entry name" value="Nucleotide-diphospho-sugar transferases"/>
    <property type="match status" value="1"/>
</dbReference>
<comment type="cofactor">
    <cofactor evidence="1">
        <name>Ca(2+)</name>
        <dbReference type="ChEBI" id="CHEBI:29108"/>
    </cofactor>
</comment>